<comment type="subcellular location">
    <subcellularLocation>
        <location evidence="1">Membrane</location>
        <topology evidence="1">Single-pass membrane protein</topology>
    </subcellularLocation>
</comment>
<comment type="caution">
    <text evidence="7">The sequence shown here is derived from an EMBL/GenBank/DDBJ whole genome shotgun (WGS) entry which is preliminary data.</text>
</comment>
<dbReference type="Proteomes" id="UP001379945">
    <property type="component" value="Unassembled WGS sequence"/>
</dbReference>
<organism evidence="7 8">
    <name type="scientific">Ideonella margarita</name>
    <dbReference type="NCBI Taxonomy" id="2984191"/>
    <lineage>
        <taxon>Bacteria</taxon>
        <taxon>Pseudomonadati</taxon>
        <taxon>Pseudomonadota</taxon>
        <taxon>Betaproteobacteria</taxon>
        <taxon>Burkholderiales</taxon>
        <taxon>Sphaerotilaceae</taxon>
        <taxon>Ideonella</taxon>
    </lineage>
</organism>
<evidence type="ECO:0000313" key="8">
    <source>
        <dbReference type="Proteomes" id="UP001379945"/>
    </source>
</evidence>
<accession>A0ABU9C5T4</accession>
<reference evidence="7 8" key="1">
    <citation type="submission" date="2024-04" db="EMBL/GenBank/DDBJ databases">
        <title>Novel species of the genus Ideonella isolated from streams.</title>
        <authorList>
            <person name="Lu H."/>
        </authorList>
    </citation>
    <scope>NUCLEOTIDE SEQUENCE [LARGE SCALE GENOMIC DNA]</scope>
    <source>
        <strain evidence="7 8">LYT19W</strain>
    </source>
</reference>
<keyword evidence="3 6" id="KW-0812">Transmembrane</keyword>
<proteinExistence type="inferred from homology"/>
<dbReference type="InterPro" id="IPR023353">
    <property type="entry name" value="LemA-like_dom_sf"/>
</dbReference>
<evidence type="ECO:0000256" key="5">
    <source>
        <dbReference type="ARBA" id="ARBA00023136"/>
    </source>
</evidence>
<dbReference type="InterPro" id="IPR007156">
    <property type="entry name" value="MamQ_LemA"/>
</dbReference>
<dbReference type="PANTHER" id="PTHR34478:SF1">
    <property type="entry name" value="PROTEIN LEMA"/>
    <property type="match status" value="1"/>
</dbReference>
<evidence type="ECO:0000256" key="1">
    <source>
        <dbReference type="ARBA" id="ARBA00004167"/>
    </source>
</evidence>
<evidence type="ECO:0000313" key="7">
    <source>
        <dbReference type="EMBL" id="MEK8047245.1"/>
    </source>
</evidence>
<evidence type="ECO:0000256" key="6">
    <source>
        <dbReference type="SAM" id="Phobius"/>
    </source>
</evidence>
<keyword evidence="5 6" id="KW-0472">Membrane</keyword>
<evidence type="ECO:0000256" key="4">
    <source>
        <dbReference type="ARBA" id="ARBA00022989"/>
    </source>
</evidence>
<dbReference type="PANTHER" id="PTHR34478">
    <property type="entry name" value="PROTEIN LEMA"/>
    <property type="match status" value="1"/>
</dbReference>
<keyword evidence="8" id="KW-1185">Reference proteome</keyword>
<gene>
    <name evidence="7" type="ORF">AACH00_12870</name>
</gene>
<protein>
    <submittedName>
        <fullName evidence="7">LemA family protein</fullName>
    </submittedName>
</protein>
<name>A0ABU9C5T4_9BURK</name>
<evidence type="ECO:0000256" key="3">
    <source>
        <dbReference type="ARBA" id="ARBA00022692"/>
    </source>
</evidence>
<dbReference type="Pfam" id="PF04011">
    <property type="entry name" value="LemA"/>
    <property type="match status" value="1"/>
</dbReference>
<feature type="transmembrane region" description="Helical" evidence="6">
    <location>
        <begin position="12"/>
        <end position="29"/>
    </location>
</feature>
<evidence type="ECO:0000256" key="2">
    <source>
        <dbReference type="ARBA" id="ARBA00008854"/>
    </source>
</evidence>
<dbReference type="SUPFAM" id="SSF140478">
    <property type="entry name" value="LemA-like"/>
    <property type="match status" value="1"/>
</dbReference>
<comment type="similarity">
    <text evidence="2">Belongs to the LemA family.</text>
</comment>
<dbReference type="Gene3D" id="1.20.1440.20">
    <property type="entry name" value="LemA-like domain"/>
    <property type="match status" value="1"/>
</dbReference>
<keyword evidence="4 6" id="KW-1133">Transmembrane helix</keyword>
<dbReference type="EMBL" id="JBBUTI010000008">
    <property type="protein sequence ID" value="MEK8047245.1"/>
    <property type="molecule type" value="Genomic_DNA"/>
</dbReference>
<sequence>MAALWPDLWDWLLRLALLAVLMGWMVGAYNRLVRLRTALVTAWGQIDELLTRRSAALEPMIEALREPMAAEANTVQALEAALLKQQEAARTVRARPSAAEALSAWVLAESELGSPLARVQALVEQHPEVAHTDPVRPLRKQLEELGPRIGYARQGFNEQADAYNEAIQAFPTRLLVGLFRFKPTARV</sequence>
<dbReference type="RefSeq" id="WP_341399548.1">
    <property type="nucleotide sequence ID" value="NZ_JBBUTI010000008.1"/>
</dbReference>